<evidence type="ECO:0000313" key="14">
    <source>
        <dbReference type="Proteomes" id="UP000007110"/>
    </source>
</evidence>
<dbReference type="SUPFAM" id="SSF55331">
    <property type="entry name" value="Tautomerase/MIF"/>
    <property type="match status" value="1"/>
</dbReference>
<proteinExistence type="inferred from homology"/>
<dbReference type="InParanoid" id="A0A7M7GLT8"/>
<dbReference type="GO" id="GO:0005125">
    <property type="term" value="F:cytokine activity"/>
    <property type="evidence" value="ECO:0000318"/>
    <property type="project" value="GO_Central"/>
</dbReference>
<dbReference type="RefSeq" id="XP_003728161.1">
    <property type="nucleotide sequence ID" value="XM_003728113.3"/>
</dbReference>
<evidence type="ECO:0000256" key="4">
    <source>
        <dbReference type="ARBA" id="ARBA00022525"/>
    </source>
</evidence>
<dbReference type="KEGG" id="spu:577038"/>
<keyword evidence="5" id="KW-0413">Isomerase</keyword>
<dbReference type="OrthoDB" id="9985580at2759"/>
<dbReference type="Gene3D" id="3.30.429.10">
    <property type="entry name" value="Macrophage Migration Inhibitory Factor"/>
    <property type="match status" value="1"/>
</dbReference>
<dbReference type="PANTHER" id="PTHR11954:SF6">
    <property type="entry name" value="MACROPHAGE MIGRATION INHIBITORY FACTOR"/>
    <property type="match status" value="1"/>
</dbReference>
<evidence type="ECO:0000256" key="10">
    <source>
        <dbReference type="ARBA" id="ARBA00041631"/>
    </source>
</evidence>
<keyword evidence="3" id="KW-0202">Cytokine</keyword>
<dbReference type="GO" id="GO:0005615">
    <property type="term" value="C:extracellular space"/>
    <property type="evidence" value="ECO:0000318"/>
    <property type="project" value="GO_Central"/>
</dbReference>
<evidence type="ECO:0000256" key="1">
    <source>
        <dbReference type="ARBA" id="ARBA00004613"/>
    </source>
</evidence>
<evidence type="ECO:0000256" key="7">
    <source>
        <dbReference type="ARBA" id="ARBA00036823"/>
    </source>
</evidence>
<dbReference type="AlphaFoldDB" id="A0A7M7GLT8"/>
<dbReference type="PANTHER" id="PTHR11954">
    <property type="entry name" value="D-DOPACHROME DECARBOXYLASE"/>
    <property type="match status" value="1"/>
</dbReference>
<dbReference type="Pfam" id="PF01187">
    <property type="entry name" value="MIF"/>
    <property type="match status" value="1"/>
</dbReference>
<dbReference type="InterPro" id="IPR014347">
    <property type="entry name" value="Tautomerase/MIF_sf"/>
</dbReference>
<evidence type="ECO:0000256" key="12">
    <source>
        <dbReference type="ARBA" id="ARBA00042730"/>
    </source>
</evidence>
<evidence type="ECO:0000256" key="5">
    <source>
        <dbReference type="ARBA" id="ARBA00023235"/>
    </source>
</evidence>
<comment type="similarity">
    <text evidence="2">Belongs to the MIF family.</text>
</comment>
<organism evidence="13 14">
    <name type="scientific">Strongylocentrotus purpuratus</name>
    <name type="common">Purple sea urchin</name>
    <dbReference type="NCBI Taxonomy" id="7668"/>
    <lineage>
        <taxon>Eukaryota</taxon>
        <taxon>Metazoa</taxon>
        <taxon>Echinodermata</taxon>
        <taxon>Eleutherozoa</taxon>
        <taxon>Echinozoa</taxon>
        <taxon>Echinoidea</taxon>
        <taxon>Euechinoidea</taxon>
        <taxon>Echinacea</taxon>
        <taxon>Camarodonta</taxon>
        <taxon>Echinidea</taxon>
        <taxon>Strongylocentrotidae</taxon>
        <taxon>Strongylocentrotus</taxon>
    </lineage>
</organism>
<dbReference type="EC" id="5.3.3.12" evidence="8"/>
<dbReference type="GO" id="GO:0050178">
    <property type="term" value="F:phenylpyruvate tautomerase activity"/>
    <property type="evidence" value="ECO:0000318"/>
    <property type="project" value="GO_Central"/>
</dbReference>
<evidence type="ECO:0000313" key="13">
    <source>
        <dbReference type="EnsemblMetazoa" id="XP_003728161"/>
    </source>
</evidence>
<comment type="catalytic activity">
    <reaction evidence="6">
        <text>3-phenylpyruvate = enol-phenylpyruvate</text>
        <dbReference type="Rhea" id="RHEA:17097"/>
        <dbReference type="ChEBI" id="CHEBI:16815"/>
        <dbReference type="ChEBI" id="CHEBI:18005"/>
        <dbReference type="EC" id="5.3.2.1"/>
    </reaction>
</comment>
<keyword evidence="14" id="KW-1185">Reference proteome</keyword>
<dbReference type="Proteomes" id="UP000007110">
    <property type="component" value="Unassembled WGS sequence"/>
</dbReference>
<protein>
    <recommendedName>
        <fullName evidence="12">L-dopachrome isomerase</fullName>
        <ecNumber evidence="9">5.3.2.1</ecNumber>
        <ecNumber evidence="8">5.3.3.12</ecNumber>
    </recommendedName>
    <alternativeName>
        <fullName evidence="10">L-dopachrome tautomerase</fullName>
    </alternativeName>
    <alternativeName>
        <fullName evidence="11">Phenylpyruvate tautomerase</fullName>
    </alternativeName>
</protein>
<dbReference type="EC" id="5.3.2.1" evidence="9"/>
<evidence type="ECO:0000256" key="3">
    <source>
        <dbReference type="ARBA" id="ARBA00022514"/>
    </source>
</evidence>
<evidence type="ECO:0000256" key="11">
    <source>
        <dbReference type="ARBA" id="ARBA00041912"/>
    </source>
</evidence>
<dbReference type="InterPro" id="IPR001398">
    <property type="entry name" value="Macrophage_inhib_fac"/>
</dbReference>
<dbReference type="GO" id="GO:0004167">
    <property type="term" value="F:dopachrome isomerase activity"/>
    <property type="evidence" value="ECO:0007669"/>
    <property type="project" value="UniProtKB-EC"/>
</dbReference>
<keyword evidence="4" id="KW-0964">Secreted</keyword>
<comment type="catalytic activity">
    <reaction evidence="7">
        <text>L-dopachrome = 5,6-dihydroxyindole-2-carboxylate</text>
        <dbReference type="Rhea" id="RHEA:13041"/>
        <dbReference type="ChEBI" id="CHEBI:16875"/>
        <dbReference type="ChEBI" id="CHEBI:57509"/>
        <dbReference type="EC" id="5.3.3.12"/>
    </reaction>
</comment>
<evidence type="ECO:0000256" key="9">
    <source>
        <dbReference type="ARBA" id="ARBA00039086"/>
    </source>
</evidence>
<evidence type="ECO:0000256" key="2">
    <source>
        <dbReference type="ARBA" id="ARBA00005851"/>
    </source>
</evidence>
<name>A0A7M7GLT8_STRPU</name>
<dbReference type="GeneID" id="577038"/>
<evidence type="ECO:0000256" key="8">
    <source>
        <dbReference type="ARBA" id="ARBA00038932"/>
    </source>
</evidence>
<accession>A0A7M7GLT8</accession>
<evidence type="ECO:0000256" key="6">
    <source>
        <dbReference type="ARBA" id="ARBA00036735"/>
    </source>
</evidence>
<comment type="subcellular location">
    <subcellularLocation>
        <location evidence="1">Secreted</location>
    </subcellularLocation>
</comment>
<reference evidence="13" key="2">
    <citation type="submission" date="2021-01" db="UniProtKB">
        <authorList>
            <consortium name="EnsemblMetazoa"/>
        </authorList>
    </citation>
    <scope>IDENTIFICATION</scope>
</reference>
<dbReference type="EnsemblMetazoa" id="XM_003728113">
    <property type="protein sequence ID" value="XP_003728161"/>
    <property type="gene ID" value="LOC577038"/>
</dbReference>
<reference evidence="14" key="1">
    <citation type="submission" date="2015-02" db="EMBL/GenBank/DDBJ databases">
        <title>Genome sequencing for Strongylocentrotus purpuratus.</title>
        <authorList>
            <person name="Murali S."/>
            <person name="Liu Y."/>
            <person name="Vee V."/>
            <person name="English A."/>
            <person name="Wang M."/>
            <person name="Skinner E."/>
            <person name="Han Y."/>
            <person name="Muzny D.M."/>
            <person name="Worley K.C."/>
            <person name="Gibbs R.A."/>
        </authorList>
    </citation>
    <scope>NUCLEOTIDE SEQUENCE</scope>
</reference>
<sequence>MPLCIFHTNMSADRVSDEVHSKLSKIISEMTGSNETSITVELRTGKKMCRAANPDVDWGFFELHAIGVSEDPDLNRERAGKILTFAETEIGLPQTSCFFMMHNNDPKHIGLGDNKLCADRPHFKNYTPIELFNDMRS</sequence>